<reference evidence="3" key="2">
    <citation type="submission" date="2024-06" db="EMBL/GenBank/DDBJ databases">
        <authorList>
            <person name="Li S."/>
        </authorList>
    </citation>
    <scope>NUCLEOTIDE SEQUENCE</scope>
    <source>
        <strain evidence="3">SR10</strain>
    </source>
</reference>
<name>A0AAU8MV96_9GAMM</name>
<feature type="domain" description="Glyoxalase/fosfomycin resistance/dioxygenase" evidence="1">
    <location>
        <begin position="6"/>
        <end position="131"/>
    </location>
</feature>
<dbReference type="SUPFAM" id="SSF54593">
    <property type="entry name" value="Glyoxalase/Bleomycin resistance protein/Dihydroxybiphenyl dioxygenase"/>
    <property type="match status" value="1"/>
</dbReference>
<dbReference type="InterPro" id="IPR029068">
    <property type="entry name" value="Glyas_Bleomycin-R_OHBP_Dase"/>
</dbReference>
<dbReference type="EMBL" id="CP159925">
    <property type="protein sequence ID" value="XCO76124.1"/>
    <property type="molecule type" value="Genomic_DNA"/>
</dbReference>
<evidence type="ECO:0000313" key="2">
    <source>
        <dbReference type="EMBL" id="MEI2457145.1"/>
    </source>
</evidence>
<proteinExistence type="predicted"/>
<dbReference type="Pfam" id="PF00903">
    <property type="entry name" value="Glyoxalase"/>
    <property type="match status" value="1"/>
</dbReference>
<dbReference type="EMBL" id="JBANDL010000002">
    <property type="protein sequence ID" value="MEI2457145.1"/>
    <property type="molecule type" value="Genomic_DNA"/>
</dbReference>
<sequence length="140" mass="15334">MQLSTYLSFDGDCREAFEFYARTLGGEVVAMMTFADNPGCEEIGPEERNKVMHACYRLDGFELMGTDATALYPYRGVTGAHVALGLSDVAEAERIFAALADGGTVQMPLQQTFWAQRYGIVADRFGVPWMINCAEAPCVA</sequence>
<dbReference type="InterPro" id="IPR004360">
    <property type="entry name" value="Glyas_Fos-R_dOase_dom"/>
</dbReference>
<gene>
    <name evidence="3" type="ORF">ABU614_04870</name>
    <name evidence="2" type="ORF">V2J18_21040</name>
</gene>
<keyword evidence="4" id="KW-1185">Reference proteome</keyword>
<dbReference type="CDD" id="cd06588">
    <property type="entry name" value="PhnB_like"/>
    <property type="match status" value="1"/>
</dbReference>
<organism evidence="3">
    <name type="scientific">Lysobacter firmicutimachus</name>
    <dbReference type="NCBI Taxonomy" id="1792846"/>
    <lineage>
        <taxon>Bacteria</taxon>
        <taxon>Pseudomonadati</taxon>
        <taxon>Pseudomonadota</taxon>
        <taxon>Gammaproteobacteria</taxon>
        <taxon>Lysobacterales</taxon>
        <taxon>Lysobacteraceae</taxon>
        <taxon>Lysobacter</taxon>
    </lineage>
</organism>
<evidence type="ECO:0000259" key="1">
    <source>
        <dbReference type="Pfam" id="PF00903"/>
    </source>
</evidence>
<dbReference type="Proteomes" id="UP001387215">
    <property type="component" value="Unassembled WGS sequence"/>
</dbReference>
<dbReference type="PANTHER" id="PTHR33990:SF1">
    <property type="entry name" value="PROTEIN YJDN"/>
    <property type="match status" value="1"/>
</dbReference>
<dbReference type="Gene3D" id="3.10.180.10">
    <property type="entry name" value="2,3-Dihydroxybiphenyl 1,2-Dioxygenase, domain 1"/>
    <property type="match status" value="1"/>
</dbReference>
<reference evidence="2 4" key="1">
    <citation type="submission" date="2024-02" db="EMBL/GenBank/DDBJ databases">
        <title>Lysobacter Genome Sequencing and Mining.</title>
        <authorList>
            <person name="Bierman J."/>
            <person name="Walker M.C."/>
        </authorList>
    </citation>
    <scope>NUCLEOTIDE SEQUENCE [LARGE SCALE GENOMIC DNA]</scope>
    <source>
        <strain evidence="2 4">PB6250</strain>
    </source>
</reference>
<dbReference type="RefSeq" id="WP_064748810.1">
    <property type="nucleotide sequence ID" value="NZ_CP159925.1"/>
</dbReference>
<protein>
    <submittedName>
        <fullName evidence="3">VOC family protein</fullName>
    </submittedName>
</protein>
<accession>A0AAU8MV96</accession>
<dbReference type="AlphaFoldDB" id="A0AAU8MV96"/>
<evidence type="ECO:0000313" key="4">
    <source>
        <dbReference type="Proteomes" id="UP001387215"/>
    </source>
</evidence>
<dbReference type="PANTHER" id="PTHR33990">
    <property type="entry name" value="PROTEIN YJDN-RELATED"/>
    <property type="match status" value="1"/>
</dbReference>
<dbReference type="InterPro" id="IPR028973">
    <property type="entry name" value="PhnB-like"/>
</dbReference>
<evidence type="ECO:0000313" key="3">
    <source>
        <dbReference type="EMBL" id="XCO76124.1"/>
    </source>
</evidence>